<evidence type="ECO:0000256" key="1">
    <source>
        <dbReference type="SAM" id="MobiDB-lite"/>
    </source>
</evidence>
<dbReference type="RefSeq" id="WP_052604979.1">
    <property type="nucleotide sequence ID" value="NZ_JXYS01000027.1"/>
</dbReference>
<feature type="region of interest" description="Disordered" evidence="1">
    <location>
        <begin position="687"/>
        <end position="746"/>
    </location>
</feature>
<feature type="compositionally biased region" description="Basic and acidic residues" evidence="1">
    <location>
        <begin position="548"/>
        <end position="571"/>
    </location>
</feature>
<organism evidence="3 4">
    <name type="scientific">Acidithrix ferrooxidans</name>
    <dbReference type="NCBI Taxonomy" id="1280514"/>
    <lineage>
        <taxon>Bacteria</taxon>
        <taxon>Bacillati</taxon>
        <taxon>Actinomycetota</taxon>
        <taxon>Acidimicrobiia</taxon>
        <taxon>Acidimicrobiales</taxon>
        <taxon>Acidimicrobiaceae</taxon>
        <taxon>Acidithrix</taxon>
    </lineage>
</organism>
<reference evidence="3 4" key="1">
    <citation type="submission" date="2015-01" db="EMBL/GenBank/DDBJ databases">
        <title>Draft genome of the acidophilic iron oxidizer Acidithrix ferrooxidans strain Py-F3.</title>
        <authorList>
            <person name="Poehlein A."/>
            <person name="Eisen S."/>
            <person name="Schloemann M."/>
            <person name="Johnson B.D."/>
            <person name="Daniel R."/>
            <person name="Muehling M."/>
        </authorList>
    </citation>
    <scope>NUCLEOTIDE SEQUENCE [LARGE SCALE GENOMIC DNA]</scope>
    <source>
        <strain evidence="3 4">Py-F3</strain>
    </source>
</reference>
<dbReference type="AlphaFoldDB" id="A0A0D8HJJ7"/>
<name>A0A0D8HJJ7_9ACTN</name>
<comment type="caution">
    <text evidence="3">The sequence shown here is derived from an EMBL/GenBank/DDBJ whole genome shotgun (WGS) entry which is preliminary data.</text>
</comment>
<keyword evidence="2" id="KW-0812">Transmembrane</keyword>
<keyword evidence="2" id="KW-1133">Transmembrane helix</keyword>
<feature type="transmembrane region" description="Helical" evidence="2">
    <location>
        <begin position="29"/>
        <end position="49"/>
    </location>
</feature>
<feature type="region of interest" description="Disordered" evidence="1">
    <location>
        <begin position="501"/>
        <end position="599"/>
    </location>
</feature>
<gene>
    <name evidence="3" type="ORF">AXFE_12170</name>
</gene>
<feature type="compositionally biased region" description="Low complexity" evidence="1">
    <location>
        <begin position="726"/>
        <end position="741"/>
    </location>
</feature>
<dbReference type="EMBL" id="JXYS01000027">
    <property type="protein sequence ID" value="KJF17932.1"/>
    <property type="molecule type" value="Genomic_DNA"/>
</dbReference>
<feature type="compositionally biased region" description="Low complexity" evidence="1">
    <location>
        <begin position="523"/>
        <end position="535"/>
    </location>
</feature>
<dbReference type="Proteomes" id="UP000032360">
    <property type="component" value="Unassembled WGS sequence"/>
</dbReference>
<accession>A0A0D8HJJ7</accession>
<keyword evidence="2" id="KW-0472">Membrane</keyword>
<proteinExistence type="predicted"/>
<evidence type="ECO:0000313" key="4">
    <source>
        <dbReference type="Proteomes" id="UP000032360"/>
    </source>
</evidence>
<evidence type="ECO:0000313" key="3">
    <source>
        <dbReference type="EMBL" id="KJF17932.1"/>
    </source>
</evidence>
<protein>
    <submittedName>
        <fullName evidence="3">Uncharacterized protein</fullName>
    </submittedName>
</protein>
<dbReference type="STRING" id="1280514.AXFE_12170"/>
<evidence type="ECO:0000256" key="2">
    <source>
        <dbReference type="SAM" id="Phobius"/>
    </source>
</evidence>
<keyword evidence="4" id="KW-1185">Reference proteome</keyword>
<sequence>MSTNGDRNDQLGRYFVSSLRPYRMVVDRYSIGILVLCGPLLGGFVFLSLGSLASIERAGLITLLFSSLIGFRSRGLPLLGVGIRYVKYCLSLKRLRGYFFTIFVLIKGERLAGDRAGGDRFNRGPRSQRSQTGKFALIGGSLGFGGRLQSKSPLTAMHHGEDRSYIGRHRGGLFDLSHFRRLRSNGSERSPWRLLPMDGTVPAESLTNWLRRDGDLEPRGDLDHRRSRRFFHSSKDQIEALAHGQPPRETLDGGADALVEEEVAEEVAEENGGYDQPKRTSANHMSDADGVFSFGLDGKGRFIFGDHKSGVGYLYSKERSRIAVIAHVNANVTPYLLGSLELGERAERFCDALDNLSTLKLAEMEIAMVTFANCTERFGGYSSNDSKKNSIGNASHHRGSSDDNPGAFSGDFIAPLRQYSPEEAEAVAAVDPDLSQGATPFDLIDQLNELDRTIISSYGGPSSFIALSARLPPFFERNFERGSSRDITDIGSNWPRNFGLNVFSSPKPGGPDNKSPLDSAGISSTSGFDSRTSSTQGRRLPRSQGAPARKDLSKAAKDQRRADLFLRDRGRSGNSRRNYSTKKSYSRWRKSPRDNSDLKREADLRLSSFLTDVAEDALVPSSSLLDGHTDCDSSTGIDLDELDEMELDEMELDEMELDPLGLACEAPPQASPMVGVKWCSFDEKRPTRSNYPIGPPNTKAKDKVFDPPATSGSSRDKNANYENLFKGDASSSKDSPGDSPKVASVAEGDDLGSRVVSSLLAKTMVDALEKLCFSSDLPQSYLVGARELIEIERYLGDGDSQCGGESERFGAISNSKGGSRIWRLRLMATSRLFPGDFLRLFRFPSSLDALVIFMRPVSKRKMANSIRSQRAKGTAGLMASRDRGFIANRTKDMRAVGLDDLDIDLLNGHVGYEYSCLFIESQNPKGRRPIGETFEAMSMSVALEVGKQAELINRIRSFSFF</sequence>